<dbReference type="AlphaFoldDB" id="A0A9N9HD06"/>
<dbReference type="Proteomes" id="UP000789572">
    <property type="component" value="Unassembled WGS sequence"/>
</dbReference>
<reference evidence="1" key="1">
    <citation type="submission" date="2021-06" db="EMBL/GenBank/DDBJ databases">
        <authorList>
            <person name="Kallberg Y."/>
            <person name="Tangrot J."/>
            <person name="Rosling A."/>
        </authorList>
    </citation>
    <scope>NUCLEOTIDE SEQUENCE</scope>
    <source>
        <strain evidence="1">IA702</strain>
    </source>
</reference>
<feature type="non-terminal residue" evidence="1">
    <location>
        <position position="1"/>
    </location>
</feature>
<comment type="caution">
    <text evidence="1">The sequence shown here is derived from an EMBL/GenBank/DDBJ whole genome shotgun (WGS) entry which is preliminary data.</text>
</comment>
<name>A0A9N9HD06_9GLOM</name>
<sequence>DHRWGCVQYLNSSSDLDVVEVGWGIPFYGEYLFMGNKIEN</sequence>
<evidence type="ECO:0000313" key="1">
    <source>
        <dbReference type="EMBL" id="CAG8678211.1"/>
    </source>
</evidence>
<gene>
    <name evidence="1" type="ORF">POCULU_LOCUS11347</name>
</gene>
<keyword evidence="2" id="KW-1185">Reference proteome</keyword>
<evidence type="ECO:0000313" key="2">
    <source>
        <dbReference type="Proteomes" id="UP000789572"/>
    </source>
</evidence>
<feature type="non-terminal residue" evidence="1">
    <location>
        <position position="40"/>
    </location>
</feature>
<accession>A0A9N9HD06</accession>
<protein>
    <submittedName>
        <fullName evidence="1">6856_t:CDS:1</fullName>
    </submittedName>
</protein>
<organism evidence="1 2">
    <name type="scientific">Paraglomus occultum</name>
    <dbReference type="NCBI Taxonomy" id="144539"/>
    <lineage>
        <taxon>Eukaryota</taxon>
        <taxon>Fungi</taxon>
        <taxon>Fungi incertae sedis</taxon>
        <taxon>Mucoromycota</taxon>
        <taxon>Glomeromycotina</taxon>
        <taxon>Glomeromycetes</taxon>
        <taxon>Paraglomerales</taxon>
        <taxon>Paraglomeraceae</taxon>
        <taxon>Paraglomus</taxon>
    </lineage>
</organism>
<dbReference type="EMBL" id="CAJVPJ010007892">
    <property type="protein sequence ID" value="CAG8678211.1"/>
    <property type="molecule type" value="Genomic_DNA"/>
</dbReference>
<proteinExistence type="predicted"/>